<accession>A0A7Y0AHR6</accession>
<name>A0A7Y0AHR6_9BACT</name>
<organism evidence="1 2">
    <name type="scientific">Hymenobacter polaris</name>
    <dbReference type="NCBI Taxonomy" id="2682546"/>
    <lineage>
        <taxon>Bacteria</taxon>
        <taxon>Pseudomonadati</taxon>
        <taxon>Bacteroidota</taxon>
        <taxon>Cytophagia</taxon>
        <taxon>Cytophagales</taxon>
        <taxon>Hymenobacteraceae</taxon>
        <taxon>Hymenobacter</taxon>
    </lineage>
</organism>
<dbReference type="EMBL" id="JABBGH010000003">
    <property type="protein sequence ID" value="NML67609.1"/>
    <property type="molecule type" value="Genomic_DNA"/>
</dbReference>
<evidence type="ECO:0000313" key="1">
    <source>
        <dbReference type="EMBL" id="NML67609.1"/>
    </source>
</evidence>
<sequence length="354" mass="39333">MATLVATLKQYIRTKYKGRIDRNELRPSEYGALNLFRKQSASAMSILTPEIKDAIVNSFGNEVQIPVLDFENITIGNLRTCEIQTGGADSKLMTVVLFTMAFGFPMVPSRHRNNDLGMQEYFARNLEARRLKALEFLDGKCVDFLNLNKNAYFPAGMTAYYPVSGNALQVSLEDSKEFFNYVPSILATQDFGGRPDVLTNPMGMAYVRKLEAQGTMNAENLAYQVENLGDFFQSNRVLNGAGVKSTEYLVGDGAVAIQTRLDPDTYDGHQIGNGDTPSNLWTTQDLPGLGTVGLYYQAKCSDESVRLAAERLDGLTRTFVESFEWSWDVALLKSYNSDGSTRYTPITKAELLLA</sequence>
<protein>
    <recommendedName>
        <fullName evidence="3">Phage major capsid protein</fullName>
    </recommendedName>
</protein>
<comment type="caution">
    <text evidence="1">The sequence shown here is derived from an EMBL/GenBank/DDBJ whole genome shotgun (WGS) entry which is preliminary data.</text>
</comment>
<proteinExistence type="predicted"/>
<dbReference type="RefSeq" id="WP_169533262.1">
    <property type="nucleotide sequence ID" value="NZ_JABBGH010000003.1"/>
</dbReference>
<evidence type="ECO:0000313" key="2">
    <source>
        <dbReference type="Proteomes" id="UP000559626"/>
    </source>
</evidence>
<dbReference type="AlphaFoldDB" id="A0A7Y0AHR6"/>
<evidence type="ECO:0008006" key="3">
    <source>
        <dbReference type="Google" id="ProtNLM"/>
    </source>
</evidence>
<gene>
    <name evidence="1" type="ORF">HHL22_20605</name>
</gene>
<dbReference type="Proteomes" id="UP000559626">
    <property type="component" value="Unassembled WGS sequence"/>
</dbReference>
<reference evidence="1 2" key="1">
    <citation type="submission" date="2020-04" db="EMBL/GenBank/DDBJ databases">
        <title>Hymenobacter polaris sp. nov., isolated from Arctic soil.</title>
        <authorList>
            <person name="Dahal R.H."/>
        </authorList>
    </citation>
    <scope>NUCLEOTIDE SEQUENCE [LARGE SCALE GENOMIC DNA]</scope>
    <source>
        <strain evidence="1 2">RP-2-7</strain>
    </source>
</reference>
<keyword evidence="2" id="KW-1185">Reference proteome</keyword>